<dbReference type="PROSITE" id="PS00766">
    <property type="entry name" value="THF_DHG_CYH_1"/>
    <property type="match status" value="1"/>
</dbReference>
<dbReference type="GO" id="GO:0035999">
    <property type="term" value="P:tetrahydrofolate interconversion"/>
    <property type="evidence" value="ECO:0007669"/>
    <property type="project" value="TreeGrafter"/>
</dbReference>
<dbReference type="SUPFAM" id="SSF51735">
    <property type="entry name" value="NAD(P)-binding Rossmann-fold domains"/>
    <property type="match status" value="1"/>
</dbReference>
<evidence type="ECO:0000256" key="3">
    <source>
        <dbReference type="ARBA" id="ARBA00022563"/>
    </source>
</evidence>
<comment type="subunit">
    <text evidence="2">Homodimer.</text>
</comment>
<reference evidence="10" key="2">
    <citation type="journal article" name="BMC Genomics">
        <title>New genome assemblies reveal patterns of domestication and adaptation across Brettanomyces (Dekkera) species.</title>
        <authorList>
            <person name="Roach M.J."/>
            <person name="Borneman A.R."/>
        </authorList>
    </citation>
    <scope>NUCLEOTIDE SEQUENCE</scope>
    <source>
        <strain evidence="10">UCD 2041</strain>
    </source>
</reference>
<keyword evidence="5" id="KW-0521">NADP</keyword>
<evidence type="ECO:0000256" key="1">
    <source>
        <dbReference type="ARBA" id="ARBA00004777"/>
    </source>
</evidence>
<dbReference type="InterPro" id="IPR020867">
    <property type="entry name" value="THF_DH/CycHdrlase_CS"/>
</dbReference>
<dbReference type="Proteomes" id="UP000663131">
    <property type="component" value="Chromosome 4"/>
</dbReference>
<organism evidence="10 11">
    <name type="scientific">Dekkera bruxellensis</name>
    <name type="common">Brettanomyces custersii</name>
    <dbReference type="NCBI Taxonomy" id="5007"/>
    <lineage>
        <taxon>Eukaryota</taxon>
        <taxon>Fungi</taxon>
        <taxon>Dikarya</taxon>
        <taxon>Ascomycota</taxon>
        <taxon>Saccharomycotina</taxon>
        <taxon>Pichiomycetes</taxon>
        <taxon>Pichiales</taxon>
        <taxon>Pichiaceae</taxon>
        <taxon>Brettanomyces</taxon>
    </lineage>
</organism>
<evidence type="ECO:0000256" key="4">
    <source>
        <dbReference type="ARBA" id="ARBA00022801"/>
    </source>
</evidence>
<keyword evidence="7" id="KW-0511">Multifunctional enzyme</keyword>
<dbReference type="FunFam" id="3.40.50.720:FF:000006">
    <property type="entry name" value="Bifunctional protein FolD"/>
    <property type="match status" value="1"/>
</dbReference>
<evidence type="ECO:0000259" key="8">
    <source>
        <dbReference type="Pfam" id="PF00763"/>
    </source>
</evidence>
<evidence type="ECO:0008006" key="12">
    <source>
        <dbReference type="Google" id="ProtNLM"/>
    </source>
</evidence>
<dbReference type="HAMAP" id="MF_01576">
    <property type="entry name" value="THF_DHG_CYH"/>
    <property type="match status" value="1"/>
</dbReference>
<evidence type="ECO:0000256" key="7">
    <source>
        <dbReference type="ARBA" id="ARBA00023268"/>
    </source>
</evidence>
<dbReference type="Gene3D" id="3.40.50.720">
    <property type="entry name" value="NAD(P)-binding Rossmann-like Domain"/>
    <property type="match status" value="1"/>
</dbReference>
<sequence>MTADIIQGKVISKELRQNIKNEIDAIKAKNPEFKPKLVVIQVGARPDSSTYVRMKLKSCKAVGIEGELRKYDSTIGEEELLKSVHELNEDTSVHGVLVQLPLPAHISEEKITDAVEQAKDVDGFSPLNMAAIFKRKAQPLQIPCTPKGVMYMLDHEKVVIDGKNVVVCGRSDIVGGPMAKLLEKRGGTVTIIHSKTTEEQKKFYCSNADIIVSAVGKVNFLRGDYVKPGAVIIDVGTNYVEDSTKKSGHRLVGDVDFESCREKASKITPVPGGVGPMTVAMVLHNLLEASKRAYGIE</sequence>
<proteinExistence type="inferred from homology"/>
<keyword evidence="6" id="KW-0560">Oxidoreductase</keyword>
<dbReference type="Gene3D" id="3.40.50.10860">
    <property type="entry name" value="Leucine Dehydrogenase, chain A, domain 1"/>
    <property type="match status" value="1"/>
</dbReference>
<evidence type="ECO:0000256" key="2">
    <source>
        <dbReference type="ARBA" id="ARBA00011738"/>
    </source>
</evidence>
<keyword evidence="4" id="KW-0378">Hydrolase</keyword>
<comment type="pathway">
    <text evidence="1">One-carbon metabolism; tetrahydrofolate interconversion.</text>
</comment>
<dbReference type="PROSITE" id="PS00767">
    <property type="entry name" value="THF_DHG_CYH_2"/>
    <property type="match status" value="1"/>
</dbReference>
<dbReference type="AlphaFoldDB" id="A0A871R7X6"/>
<dbReference type="Pfam" id="PF02882">
    <property type="entry name" value="THF_DHG_CYH_C"/>
    <property type="match status" value="1"/>
</dbReference>
<evidence type="ECO:0000313" key="10">
    <source>
        <dbReference type="EMBL" id="QOU18701.1"/>
    </source>
</evidence>
<dbReference type="GO" id="GO:0004477">
    <property type="term" value="F:methenyltetrahydrofolate cyclohydrolase activity"/>
    <property type="evidence" value="ECO:0007669"/>
    <property type="project" value="TreeGrafter"/>
</dbReference>
<dbReference type="CDD" id="cd01080">
    <property type="entry name" value="NAD_bind_m-THF_DH_Cyclohyd"/>
    <property type="match status" value="1"/>
</dbReference>
<dbReference type="OrthoDB" id="5126881at2759"/>
<dbReference type="InterPro" id="IPR020630">
    <property type="entry name" value="THF_DH/CycHdrlase_cat_dom"/>
</dbReference>
<dbReference type="InterPro" id="IPR000672">
    <property type="entry name" value="THF_DH/CycHdrlase"/>
</dbReference>
<evidence type="ECO:0000256" key="5">
    <source>
        <dbReference type="ARBA" id="ARBA00022857"/>
    </source>
</evidence>
<dbReference type="InterPro" id="IPR046346">
    <property type="entry name" value="Aminoacid_DH-like_N_sf"/>
</dbReference>
<evidence type="ECO:0000259" key="9">
    <source>
        <dbReference type="Pfam" id="PF02882"/>
    </source>
</evidence>
<feature type="domain" description="Tetrahydrofolate dehydrogenase/cyclohydrolase catalytic" evidence="8">
    <location>
        <begin position="6"/>
        <end position="122"/>
    </location>
</feature>
<dbReference type="InterPro" id="IPR020631">
    <property type="entry name" value="THF_DH/CycHdrlase_NAD-bd_dom"/>
</dbReference>
<dbReference type="GeneID" id="64573693"/>
<keyword evidence="3" id="KW-0554">One-carbon metabolism</keyword>
<name>A0A871R7X6_DEKBR</name>
<evidence type="ECO:0000313" key="11">
    <source>
        <dbReference type="Proteomes" id="UP000663131"/>
    </source>
</evidence>
<dbReference type="KEGG" id="bbrx:BRETT_001769"/>
<dbReference type="PRINTS" id="PR00085">
    <property type="entry name" value="THFDHDRGNASE"/>
</dbReference>
<gene>
    <name evidence="10" type="ORF">BRETT_001769</name>
</gene>
<accession>A0A871R7X6</accession>
<dbReference type="EMBL" id="CP063132">
    <property type="protein sequence ID" value="QOU18701.1"/>
    <property type="molecule type" value="Genomic_DNA"/>
</dbReference>
<protein>
    <recommendedName>
        <fullName evidence="12">Methenyltetrahydrofolate cyclohydrolase</fullName>
    </recommendedName>
</protein>
<dbReference type="SUPFAM" id="SSF53223">
    <property type="entry name" value="Aminoacid dehydrogenase-like, N-terminal domain"/>
    <property type="match status" value="1"/>
</dbReference>
<dbReference type="Pfam" id="PF00763">
    <property type="entry name" value="THF_DHG_CYH"/>
    <property type="match status" value="1"/>
</dbReference>
<evidence type="ECO:0000256" key="6">
    <source>
        <dbReference type="ARBA" id="ARBA00023002"/>
    </source>
</evidence>
<reference evidence="10" key="1">
    <citation type="submission" date="2020-10" db="EMBL/GenBank/DDBJ databases">
        <authorList>
            <person name="Palmer J.M."/>
        </authorList>
    </citation>
    <scope>NUCLEOTIDE SEQUENCE</scope>
    <source>
        <strain evidence="10">UCD 2041</strain>
    </source>
</reference>
<dbReference type="PANTHER" id="PTHR48099">
    <property type="entry name" value="C-1-TETRAHYDROFOLATE SYNTHASE, CYTOPLASMIC-RELATED"/>
    <property type="match status" value="1"/>
</dbReference>
<dbReference type="FunFam" id="3.40.50.10860:FF:000005">
    <property type="entry name" value="C-1-tetrahydrofolate synthase, cytoplasmic, putative"/>
    <property type="match status" value="1"/>
</dbReference>
<dbReference type="PANTHER" id="PTHR48099:SF5">
    <property type="entry name" value="C-1-TETRAHYDROFOLATE SYNTHASE, CYTOPLASMIC"/>
    <property type="match status" value="1"/>
</dbReference>
<feature type="domain" description="Tetrahydrofolate dehydrogenase/cyclohydrolase NAD(P)-binding" evidence="9">
    <location>
        <begin position="143"/>
        <end position="292"/>
    </location>
</feature>
<dbReference type="InterPro" id="IPR036291">
    <property type="entry name" value="NAD(P)-bd_dom_sf"/>
</dbReference>
<dbReference type="GO" id="GO:0005829">
    <property type="term" value="C:cytosol"/>
    <property type="evidence" value="ECO:0007669"/>
    <property type="project" value="TreeGrafter"/>
</dbReference>
<dbReference type="GO" id="GO:0004488">
    <property type="term" value="F:methylenetetrahydrofolate dehydrogenase (NADP+) activity"/>
    <property type="evidence" value="ECO:0007669"/>
    <property type="project" value="InterPro"/>
</dbReference>
<dbReference type="RefSeq" id="XP_041135194.1">
    <property type="nucleotide sequence ID" value="XM_041280311.1"/>
</dbReference>